<comment type="PTM">
    <text evidence="8">eIF-5A seems to be the only eukaryotic protein to have a hypusine residue which is a post-translational modification of a lysine by the addition of a butylamino group.</text>
</comment>
<dbReference type="Proteomes" id="UP001273166">
    <property type="component" value="Unassembled WGS sequence"/>
</dbReference>
<dbReference type="InterPro" id="IPR048670">
    <property type="entry name" value="IF5A-like_N"/>
</dbReference>
<evidence type="ECO:0000256" key="8">
    <source>
        <dbReference type="RuleBase" id="RU362005"/>
    </source>
</evidence>
<dbReference type="InterPro" id="IPR020189">
    <property type="entry name" value="IF5A_C"/>
</dbReference>
<dbReference type="NCBIfam" id="TIGR00037">
    <property type="entry name" value="eIF_5A"/>
    <property type="match status" value="1"/>
</dbReference>
<dbReference type="InterPro" id="IPR012340">
    <property type="entry name" value="NA-bd_OB-fold"/>
</dbReference>
<dbReference type="SMART" id="SM01376">
    <property type="entry name" value="eIF-5a"/>
    <property type="match status" value="1"/>
</dbReference>
<accession>A0AAJ0M2G1</accession>
<evidence type="ECO:0000256" key="3">
    <source>
        <dbReference type="ARBA" id="ARBA00022490"/>
    </source>
</evidence>
<dbReference type="InterPro" id="IPR019769">
    <property type="entry name" value="Trans_elong_IF5A_hypusine_site"/>
</dbReference>
<keyword evidence="11" id="KW-1185">Reference proteome</keyword>
<dbReference type="PANTHER" id="PTHR11673">
    <property type="entry name" value="TRANSLATION INITIATION FACTOR 5A FAMILY MEMBER"/>
    <property type="match status" value="1"/>
</dbReference>
<comment type="function">
    <text evidence="8">Translation factor that promotes translation elongation and termination, particularly upon ribosome stalling at specific amino acid sequence contexts. Binds between the exit (E) and peptidyl (P) site of the ribosome and promotes rescue of stalled ribosome: specifically required for efficient translation of polyproline-containing peptides as well as other motifs that stall the ribosome. Acts as ribosome quality control (RQC) cofactor by joining the RQC complex to facilitate peptidyl transfer during CAT tailing step.</text>
</comment>
<dbReference type="FunFam" id="2.40.50.140:FF:000034">
    <property type="entry name" value="Eukaryotic translation initiation factor 5A"/>
    <property type="match status" value="1"/>
</dbReference>
<dbReference type="RefSeq" id="XP_062722411.1">
    <property type="nucleotide sequence ID" value="XM_062861953.1"/>
</dbReference>
<dbReference type="AlphaFoldDB" id="A0AAJ0M2G1"/>
<dbReference type="GO" id="GO:0006452">
    <property type="term" value="P:translational frameshifting"/>
    <property type="evidence" value="ECO:0007669"/>
    <property type="project" value="UniProtKB-ARBA"/>
</dbReference>
<comment type="similarity">
    <text evidence="2 8">Belongs to the eIF-5A family.</text>
</comment>
<dbReference type="InterPro" id="IPR001884">
    <property type="entry name" value="IF5A-like"/>
</dbReference>
<gene>
    <name evidence="10" type="ORF">B0T15DRAFT_147651</name>
</gene>
<dbReference type="Pfam" id="PF21485">
    <property type="entry name" value="IF5A-like_N"/>
    <property type="match status" value="1"/>
</dbReference>
<evidence type="ECO:0000256" key="4">
    <source>
        <dbReference type="ARBA" id="ARBA00022768"/>
    </source>
</evidence>
<reference evidence="10" key="2">
    <citation type="submission" date="2023-06" db="EMBL/GenBank/DDBJ databases">
        <authorList>
            <consortium name="Lawrence Berkeley National Laboratory"/>
            <person name="Mondo S.J."/>
            <person name="Hensen N."/>
            <person name="Bonometti L."/>
            <person name="Westerberg I."/>
            <person name="Brannstrom I.O."/>
            <person name="Guillou S."/>
            <person name="Cros-Aarteil S."/>
            <person name="Calhoun S."/>
            <person name="Haridas S."/>
            <person name="Kuo A."/>
            <person name="Pangilinan J."/>
            <person name="Riley R."/>
            <person name="Labutti K."/>
            <person name="Andreopoulos B."/>
            <person name="Lipzen A."/>
            <person name="Chen C."/>
            <person name="Yanf M."/>
            <person name="Daum C."/>
            <person name="Ng V."/>
            <person name="Clum A."/>
            <person name="Steindorff A."/>
            <person name="Ohm R."/>
            <person name="Martin F."/>
            <person name="Silar P."/>
            <person name="Natvig D."/>
            <person name="Lalanne C."/>
            <person name="Gautier V."/>
            <person name="Ament-Velasquez S.L."/>
            <person name="Kruys A."/>
            <person name="Hutchinson M.I."/>
            <person name="Powell A.J."/>
            <person name="Barry K."/>
            <person name="Miller A.N."/>
            <person name="Grigoriev I.V."/>
            <person name="Debuchy R."/>
            <person name="Gladieux P."/>
            <person name="Thoren M.H."/>
            <person name="Johannesson H."/>
        </authorList>
    </citation>
    <scope>NUCLEOTIDE SEQUENCE</scope>
    <source>
        <strain evidence="10">CBS 333.67</strain>
    </source>
</reference>
<dbReference type="SUPFAM" id="SSF50104">
    <property type="entry name" value="Translation proteins SH3-like domain"/>
    <property type="match status" value="1"/>
</dbReference>
<evidence type="ECO:0000256" key="7">
    <source>
        <dbReference type="ARBA" id="ARBA00023071"/>
    </source>
</evidence>
<organism evidence="10 11">
    <name type="scientific">Chaetomium strumarium</name>
    <dbReference type="NCBI Taxonomy" id="1170767"/>
    <lineage>
        <taxon>Eukaryota</taxon>
        <taxon>Fungi</taxon>
        <taxon>Dikarya</taxon>
        <taxon>Ascomycota</taxon>
        <taxon>Pezizomycotina</taxon>
        <taxon>Sordariomycetes</taxon>
        <taxon>Sordariomycetidae</taxon>
        <taxon>Sordariales</taxon>
        <taxon>Chaetomiaceae</taxon>
        <taxon>Chaetomium</taxon>
    </lineage>
</organism>
<proteinExistence type="inferred from homology"/>
<feature type="domain" description="Translation initiation factor 5A C-terminal" evidence="9">
    <location>
        <begin position="87"/>
        <end position="156"/>
    </location>
</feature>
<dbReference type="CDD" id="cd04468">
    <property type="entry name" value="S1_eIF5A"/>
    <property type="match status" value="1"/>
</dbReference>
<dbReference type="Gene3D" id="2.40.50.140">
    <property type="entry name" value="Nucleic acid-binding proteins"/>
    <property type="match status" value="1"/>
</dbReference>
<dbReference type="GO" id="GO:0003723">
    <property type="term" value="F:RNA binding"/>
    <property type="evidence" value="ECO:0007669"/>
    <property type="project" value="UniProtKB-KW"/>
</dbReference>
<dbReference type="InterPro" id="IPR014722">
    <property type="entry name" value="Rib_uL2_dom2"/>
</dbReference>
<dbReference type="GO" id="GO:0005737">
    <property type="term" value="C:cytoplasm"/>
    <property type="evidence" value="ECO:0007669"/>
    <property type="project" value="UniProtKB-SubCell"/>
</dbReference>
<comment type="subcellular location">
    <subcellularLocation>
        <location evidence="1">Cytoplasm</location>
    </subcellularLocation>
</comment>
<sequence length="160" mass="17354">MADEHHDFEHDGGGDAGASTTYPMQCSALRKNGFVVIKGRPCKIVDMSTSKTGKHGHAKVHLVALDIFTGKKLEDLCPSTHNMDVPVVKRSEYVLIDISDDGYLSLMTAEGDTKDDVKMPEGDVGAKITKLFKEEEKETIVTIQTAMGEEAAVDAKEGTK</sequence>
<dbReference type="GO" id="GO:0043022">
    <property type="term" value="F:ribosome binding"/>
    <property type="evidence" value="ECO:0007669"/>
    <property type="project" value="UniProtKB-UniRule"/>
</dbReference>
<evidence type="ECO:0000313" key="10">
    <source>
        <dbReference type="EMBL" id="KAK3306631.1"/>
    </source>
</evidence>
<dbReference type="GeneID" id="87880782"/>
<dbReference type="FunFam" id="2.30.30.30:FF:000007">
    <property type="entry name" value="Eukaryotic translation initiation factor 5A"/>
    <property type="match status" value="1"/>
</dbReference>
<dbReference type="PROSITE" id="PS00302">
    <property type="entry name" value="IF5A_HYPUSINE"/>
    <property type="match status" value="1"/>
</dbReference>
<dbReference type="Gene3D" id="2.30.30.30">
    <property type="match status" value="1"/>
</dbReference>
<evidence type="ECO:0000256" key="5">
    <source>
        <dbReference type="ARBA" id="ARBA00022884"/>
    </source>
</evidence>
<dbReference type="PIRSF" id="PIRSF003025">
    <property type="entry name" value="eIF5A"/>
    <property type="match status" value="1"/>
</dbReference>
<keyword evidence="7 8" id="KW-0385">Hypusine</keyword>
<evidence type="ECO:0000256" key="6">
    <source>
        <dbReference type="ARBA" id="ARBA00022917"/>
    </source>
</evidence>
<keyword evidence="3" id="KW-0963">Cytoplasm</keyword>
<dbReference type="GO" id="GO:0003746">
    <property type="term" value="F:translation elongation factor activity"/>
    <property type="evidence" value="ECO:0007669"/>
    <property type="project" value="UniProtKB-UniRule"/>
</dbReference>
<keyword evidence="5" id="KW-0694">RNA-binding</keyword>
<evidence type="ECO:0000256" key="2">
    <source>
        <dbReference type="ARBA" id="ARBA00006016"/>
    </source>
</evidence>
<reference evidence="10" key="1">
    <citation type="journal article" date="2023" name="Mol. Phylogenet. Evol.">
        <title>Genome-scale phylogeny and comparative genomics of the fungal order Sordariales.</title>
        <authorList>
            <person name="Hensen N."/>
            <person name="Bonometti L."/>
            <person name="Westerberg I."/>
            <person name="Brannstrom I.O."/>
            <person name="Guillou S."/>
            <person name="Cros-Aarteil S."/>
            <person name="Calhoun S."/>
            <person name="Haridas S."/>
            <person name="Kuo A."/>
            <person name="Mondo S."/>
            <person name="Pangilinan J."/>
            <person name="Riley R."/>
            <person name="LaButti K."/>
            <person name="Andreopoulos B."/>
            <person name="Lipzen A."/>
            <person name="Chen C."/>
            <person name="Yan M."/>
            <person name="Daum C."/>
            <person name="Ng V."/>
            <person name="Clum A."/>
            <person name="Steindorff A."/>
            <person name="Ohm R.A."/>
            <person name="Martin F."/>
            <person name="Silar P."/>
            <person name="Natvig D.O."/>
            <person name="Lalanne C."/>
            <person name="Gautier V."/>
            <person name="Ament-Velasquez S.L."/>
            <person name="Kruys A."/>
            <person name="Hutchinson M.I."/>
            <person name="Powell A.J."/>
            <person name="Barry K."/>
            <person name="Miller A.N."/>
            <person name="Grigoriev I.V."/>
            <person name="Debuchy R."/>
            <person name="Gladieux P."/>
            <person name="Hiltunen Thoren M."/>
            <person name="Johannesson H."/>
        </authorList>
    </citation>
    <scope>NUCLEOTIDE SEQUENCE</scope>
    <source>
        <strain evidence="10">CBS 333.67</strain>
    </source>
</reference>
<dbReference type="GO" id="GO:0045901">
    <property type="term" value="P:positive regulation of translational elongation"/>
    <property type="evidence" value="ECO:0007669"/>
    <property type="project" value="UniProtKB-UniRule"/>
</dbReference>
<evidence type="ECO:0000313" key="11">
    <source>
        <dbReference type="Proteomes" id="UP001273166"/>
    </source>
</evidence>
<evidence type="ECO:0000256" key="1">
    <source>
        <dbReference type="ARBA" id="ARBA00004496"/>
    </source>
</evidence>
<name>A0AAJ0M2G1_9PEZI</name>
<dbReference type="SUPFAM" id="SSF50249">
    <property type="entry name" value="Nucleic acid-binding proteins"/>
    <property type="match status" value="1"/>
</dbReference>
<evidence type="ECO:0000259" key="9">
    <source>
        <dbReference type="SMART" id="SM01376"/>
    </source>
</evidence>
<dbReference type="InterPro" id="IPR008991">
    <property type="entry name" value="Translation_prot_SH3-like_sf"/>
</dbReference>
<comment type="caution">
    <text evidence="10">The sequence shown here is derived from an EMBL/GenBank/DDBJ whole genome shotgun (WGS) entry which is preliminary data.</text>
</comment>
<dbReference type="EMBL" id="JAUDZG010000003">
    <property type="protein sequence ID" value="KAK3306631.1"/>
    <property type="molecule type" value="Genomic_DNA"/>
</dbReference>
<keyword evidence="4" id="KW-0251">Elongation factor</keyword>
<dbReference type="GO" id="GO:0045905">
    <property type="term" value="P:positive regulation of translational termination"/>
    <property type="evidence" value="ECO:0007669"/>
    <property type="project" value="UniProtKB-UniRule"/>
</dbReference>
<protein>
    <recommendedName>
        <fullName evidence="8">Eukaryotic translation initiation factor 5A</fullName>
        <shortName evidence="8">eIF-5A</shortName>
    </recommendedName>
</protein>
<keyword evidence="6 8" id="KW-0648">Protein biosynthesis</keyword>
<dbReference type="Pfam" id="PF01287">
    <property type="entry name" value="eIF-5a"/>
    <property type="match status" value="1"/>
</dbReference>